<keyword evidence="1 4" id="KW-0378">Hydrolase</keyword>
<evidence type="ECO:0000313" key="4">
    <source>
        <dbReference type="EMBL" id="SMY08936.1"/>
    </source>
</evidence>
<dbReference type="PANTHER" id="PTHR11014:SF63">
    <property type="entry name" value="METALLOPEPTIDASE, PUTATIVE (AFU_ORTHOLOGUE AFUA_6G09600)-RELATED"/>
    <property type="match status" value="1"/>
</dbReference>
<keyword evidence="2" id="KW-0464">Manganese</keyword>
<dbReference type="PIRSF" id="PIRSF005962">
    <property type="entry name" value="Pept_M20D_amidohydro"/>
    <property type="match status" value="1"/>
</dbReference>
<feature type="binding site" evidence="2">
    <location>
        <position position="130"/>
    </location>
    <ligand>
        <name>Mn(2+)</name>
        <dbReference type="ChEBI" id="CHEBI:29035"/>
        <label>2</label>
    </ligand>
</feature>
<dbReference type="RefSeq" id="WP_093993124.1">
    <property type="nucleotide sequence ID" value="NZ_FXZK01000006.1"/>
</dbReference>
<evidence type="ECO:0000313" key="5">
    <source>
        <dbReference type="Proteomes" id="UP000201613"/>
    </source>
</evidence>
<dbReference type="Gene3D" id="3.30.70.360">
    <property type="match status" value="1"/>
</dbReference>
<reference evidence="4 5" key="1">
    <citation type="submission" date="2017-05" db="EMBL/GenBank/DDBJ databases">
        <authorList>
            <person name="Song R."/>
            <person name="Chenine A.L."/>
            <person name="Ruprecht R.M."/>
        </authorList>
    </citation>
    <scope>NUCLEOTIDE SEQUENCE [LARGE SCALE GENOMIC DNA]</scope>
    <source>
        <strain evidence="4 5">CECT 8899</strain>
    </source>
</reference>
<evidence type="ECO:0000256" key="1">
    <source>
        <dbReference type="ARBA" id="ARBA00022801"/>
    </source>
</evidence>
<feature type="binding site" evidence="2">
    <location>
        <position position="156"/>
    </location>
    <ligand>
        <name>Mn(2+)</name>
        <dbReference type="ChEBI" id="CHEBI:29035"/>
        <label>2</label>
    </ligand>
</feature>
<proteinExistence type="predicted"/>
<dbReference type="InterPro" id="IPR002933">
    <property type="entry name" value="Peptidase_M20"/>
</dbReference>
<dbReference type="NCBIfam" id="TIGR01891">
    <property type="entry name" value="amidohydrolases"/>
    <property type="match status" value="1"/>
</dbReference>
<evidence type="ECO:0000259" key="3">
    <source>
        <dbReference type="Pfam" id="PF07687"/>
    </source>
</evidence>
<dbReference type="PANTHER" id="PTHR11014">
    <property type="entry name" value="PEPTIDASE M20 FAMILY MEMBER"/>
    <property type="match status" value="1"/>
</dbReference>
<sequence length="383" mass="40331">MDANVLENLTNLRRDLHQHPELGFEETRTSEIVARRLVDAGFDVTKGLGGTGVVGTLRKGSGNRAILLRADMDALAMHEETGLQYASTVSGKMHACGHDGHTTMLLGAAEQLANQPFSGVVHLVFQPAEEGRGGAAAMITDGFFDRFPVDAAYGLHNMPGLALGEIAAVEGPQLASSDHWHVTFKGIGSHGAKPHQGRDAVTASAVFLTQVHTIVAREVDPLEPAVVSACALGAGDFAALNVIPETVKIGGTARAYCAPVRDQLEAAIGRHAKGVAESFGIEVDYDFTRRIPPVVNAKVPTAIAQKAVRSALGDEALHTTFPPSTAGDDFAEFGARVPGAYVWLGMGPARHNGQHHGTGYDFNDACIPHGVAFWCAVVAEELG</sequence>
<comment type="cofactor">
    <cofactor evidence="2">
        <name>Mn(2+)</name>
        <dbReference type="ChEBI" id="CHEBI:29035"/>
    </cofactor>
    <text evidence="2">The Mn(2+) ion enhances activity.</text>
</comment>
<dbReference type="Gene3D" id="3.40.630.10">
    <property type="entry name" value="Zn peptidases"/>
    <property type="match status" value="1"/>
</dbReference>
<evidence type="ECO:0000256" key="2">
    <source>
        <dbReference type="PIRSR" id="PIRSR005962-1"/>
    </source>
</evidence>
<keyword evidence="2" id="KW-0479">Metal-binding</keyword>
<dbReference type="SUPFAM" id="SSF55031">
    <property type="entry name" value="Bacterial exopeptidase dimerisation domain"/>
    <property type="match status" value="1"/>
</dbReference>
<dbReference type="EC" id="3.-.-.-" evidence="4"/>
<dbReference type="Pfam" id="PF07687">
    <property type="entry name" value="M20_dimer"/>
    <property type="match status" value="1"/>
</dbReference>
<dbReference type="Proteomes" id="UP000201613">
    <property type="component" value="Unassembled WGS sequence"/>
</dbReference>
<feature type="binding site" evidence="2">
    <location>
        <position position="96"/>
    </location>
    <ligand>
        <name>Mn(2+)</name>
        <dbReference type="ChEBI" id="CHEBI:29035"/>
        <label>2</label>
    </ligand>
</feature>
<dbReference type="GO" id="GO:0016787">
    <property type="term" value="F:hydrolase activity"/>
    <property type="evidence" value="ECO:0007669"/>
    <property type="project" value="UniProtKB-KW"/>
</dbReference>
<dbReference type="Pfam" id="PF01546">
    <property type="entry name" value="Peptidase_M20"/>
    <property type="match status" value="1"/>
</dbReference>
<dbReference type="OrthoDB" id="9777385at2"/>
<feature type="binding site" evidence="2">
    <location>
        <position position="98"/>
    </location>
    <ligand>
        <name>Mn(2+)</name>
        <dbReference type="ChEBI" id="CHEBI:29035"/>
        <label>2</label>
    </ligand>
</feature>
<accession>A0A238LJ00</accession>
<name>A0A238LJ00_9RHOB</name>
<dbReference type="InterPro" id="IPR036264">
    <property type="entry name" value="Bact_exopeptidase_dim_dom"/>
</dbReference>
<gene>
    <name evidence="4" type="primary">yxeP_2</name>
    <name evidence="4" type="ORF">LOM8899_03095</name>
</gene>
<dbReference type="SUPFAM" id="SSF53187">
    <property type="entry name" value="Zn-dependent exopeptidases"/>
    <property type="match status" value="1"/>
</dbReference>
<dbReference type="InterPro" id="IPR011650">
    <property type="entry name" value="Peptidase_M20_dimer"/>
</dbReference>
<dbReference type="GO" id="GO:0046872">
    <property type="term" value="F:metal ion binding"/>
    <property type="evidence" value="ECO:0007669"/>
    <property type="project" value="UniProtKB-KW"/>
</dbReference>
<dbReference type="InterPro" id="IPR017439">
    <property type="entry name" value="Amidohydrolase"/>
</dbReference>
<dbReference type="AlphaFoldDB" id="A0A238LJ00"/>
<feature type="binding site" evidence="2">
    <location>
        <position position="356"/>
    </location>
    <ligand>
        <name>Mn(2+)</name>
        <dbReference type="ChEBI" id="CHEBI:29035"/>
        <label>2</label>
    </ligand>
</feature>
<protein>
    <submittedName>
        <fullName evidence="4">Putative hydrolase YxeP</fullName>
        <ecNumber evidence="4">3.-.-.-</ecNumber>
    </submittedName>
</protein>
<organism evidence="4 5">
    <name type="scientific">Flavimaricola marinus</name>
    <dbReference type="NCBI Taxonomy" id="1819565"/>
    <lineage>
        <taxon>Bacteria</taxon>
        <taxon>Pseudomonadati</taxon>
        <taxon>Pseudomonadota</taxon>
        <taxon>Alphaproteobacteria</taxon>
        <taxon>Rhodobacterales</taxon>
        <taxon>Paracoccaceae</taxon>
        <taxon>Flavimaricola</taxon>
    </lineage>
</organism>
<keyword evidence="5" id="KW-1185">Reference proteome</keyword>
<dbReference type="EMBL" id="FXZK01000006">
    <property type="protein sequence ID" value="SMY08936.1"/>
    <property type="molecule type" value="Genomic_DNA"/>
</dbReference>
<feature type="domain" description="Peptidase M20 dimerisation" evidence="3">
    <location>
        <begin position="179"/>
        <end position="273"/>
    </location>
</feature>